<dbReference type="PANTHER" id="PTHR12526">
    <property type="entry name" value="GLYCOSYLTRANSFERASE"/>
    <property type="match status" value="1"/>
</dbReference>
<dbReference type="Pfam" id="PF13439">
    <property type="entry name" value="Glyco_transf_4"/>
    <property type="match status" value="1"/>
</dbReference>
<keyword evidence="3" id="KW-0808">Transferase</keyword>
<feature type="domain" description="Glycosyltransferase subfamily 4-like N-terminal" evidence="2">
    <location>
        <begin position="17"/>
        <end position="173"/>
    </location>
</feature>
<name>A0ABQ3B7I3_9GAMM</name>
<dbReference type="GO" id="GO:0016740">
    <property type="term" value="F:transferase activity"/>
    <property type="evidence" value="ECO:0007669"/>
    <property type="project" value="UniProtKB-KW"/>
</dbReference>
<proteinExistence type="predicted"/>
<dbReference type="InterPro" id="IPR001296">
    <property type="entry name" value="Glyco_trans_1"/>
</dbReference>
<keyword evidence="4" id="KW-1185">Reference proteome</keyword>
<dbReference type="Gene3D" id="3.40.50.2000">
    <property type="entry name" value="Glycogen Phosphorylase B"/>
    <property type="match status" value="2"/>
</dbReference>
<feature type="domain" description="Glycosyl transferase family 1" evidence="1">
    <location>
        <begin position="183"/>
        <end position="349"/>
    </location>
</feature>
<evidence type="ECO:0000259" key="1">
    <source>
        <dbReference type="Pfam" id="PF00534"/>
    </source>
</evidence>
<evidence type="ECO:0000313" key="4">
    <source>
        <dbReference type="Proteomes" id="UP000619761"/>
    </source>
</evidence>
<dbReference type="PANTHER" id="PTHR12526:SF630">
    <property type="entry name" value="GLYCOSYLTRANSFERASE"/>
    <property type="match status" value="1"/>
</dbReference>
<comment type="caution">
    <text evidence="3">The sequence shown here is derived from an EMBL/GenBank/DDBJ whole genome shotgun (WGS) entry which is preliminary data.</text>
</comment>
<protein>
    <submittedName>
        <fullName evidence="3">Glycosyl transferase</fullName>
    </submittedName>
</protein>
<gene>
    <name evidence="3" type="primary">csp2G</name>
    <name evidence="3" type="ORF">GCM10011613_28820</name>
</gene>
<accession>A0ABQ3B7I3</accession>
<dbReference type="SUPFAM" id="SSF53756">
    <property type="entry name" value="UDP-Glycosyltransferase/glycogen phosphorylase"/>
    <property type="match status" value="1"/>
</dbReference>
<dbReference type="InterPro" id="IPR028098">
    <property type="entry name" value="Glyco_trans_4-like_N"/>
</dbReference>
<dbReference type="CDD" id="cd03801">
    <property type="entry name" value="GT4_PimA-like"/>
    <property type="match status" value="1"/>
</dbReference>
<organism evidence="3 4">
    <name type="scientific">Cellvibrio zantedeschiae</name>
    <dbReference type="NCBI Taxonomy" id="1237077"/>
    <lineage>
        <taxon>Bacteria</taxon>
        <taxon>Pseudomonadati</taxon>
        <taxon>Pseudomonadota</taxon>
        <taxon>Gammaproteobacteria</taxon>
        <taxon>Cellvibrionales</taxon>
        <taxon>Cellvibrionaceae</taxon>
        <taxon>Cellvibrio</taxon>
    </lineage>
</organism>
<reference evidence="4" key="1">
    <citation type="journal article" date="2019" name="Int. J. Syst. Evol. Microbiol.">
        <title>The Global Catalogue of Microorganisms (GCM) 10K type strain sequencing project: providing services to taxonomists for standard genome sequencing and annotation.</title>
        <authorList>
            <consortium name="The Broad Institute Genomics Platform"/>
            <consortium name="The Broad Institute Genome Sequencing Center for Infectious Disease"/>
            <person name="Wu L."/>
            <person name="Ma J."/>
        </authorList>
    </citation>
    <scope>NUCLEOTIDE SEQUENCE [LARGE SCALE GENOMIC DNA]</scope>
    <source>
        <strain evidence="4">KCTC 32239</strain>
    </source>
</reference>
<sequence length="374" mass="41351">MVNNEPSILHAIDTTGPGGAETVFLDLAQYLTLDGYNTIAVIKGPGWVEEQLKQRGVDYYIVKPKGGLSLNYYISLYRIIKKHNVKLIQAHLLGSTLTYSLLSLVLKIPLVATLHGRVDVNPNEKRIFIKNKIMQMGVSKLIAVSHDLAEYIAARGLFKKEKIAVIYNGVNVKKYQKNADASIRNTLGINNDAVLIGCVGNVRPAKAYNVLINAAKLVVEQNSNVHFIVAGHKKADLMVKLDDQIRSQDLAQHVHFVGFQEDTAHFLGQMDLFALSSSSEGFSIATIEAMASELPVVVTRCGGPEEIVTHDETGYLVKVNDAFELSEALLKLISNESLRVQFAQAAKKHVISTFSMDKLLEEYRKIFTSLIKTT</sequence>
<evidence type="ECO:0000259" key="2">
    <source>
        <dbReference type="Pfam" id="PF13439"/>
    </source>
</evidence>
<dbReference type="EMBL" id="BMYZ01000003">
    <property type="protein sequence ID" value="GGY82293.1"/>
    <property type="molecule type" value="Genomic_DNA"/>
</dbReference>
<evidence type="ECO:0000313" key="3">
    <source>
        <dbReference type="EMBL" id="GGY82293.1"/>
    </source>
</evidence>
<dbReference type="Pfam" id="PF00534">
    <property type="entry name" value="Glycos_transf_1"/>
    <property type="match status" value="1"/>
</dbReference>
<dbReference type="RefSeq" id="WP_189419866.1">
    <property type="nucleotide sequence ID" value="NZ_BMYZ01000003.1"/>
</dbReference>
<dbReference type="Proteomes" id="UP000619761">
    <property type="component" value="Unassembled WGS sequence"/>
</dbReference>